<dbReference type="InterPro" id="IPR017200">
    <property type="entry name" value="PqqE-like"/>
</dbReference>
<feature type="region of interest" description="Disordered" evidence="7">
    <location>
        <begin position="1"/>
        <end position="24"/>
    </location>
</feature>
<evidence type="ECO:0000256" key="3">
    <source>
        <dbReference type="ARBA" id="ARBA00022691"/>
    </source>
</evidence>
<feature type="domain" description="Radical SAM core" evidence="8">
    <location>
        <begin position="30"/>
        <end position="255"/>
    </location>
</feature>
<dbReference type="InterPro" id="IPR013785">
    <property type="entry name" value="Aldolase_TIM"/>
</dbReference>
<comment type="cofactor">
    <cofactor evidence="1">
        <name>[4Fe-4S] cluster</name>
        <dbReference type="ChEBI" id="CHEBI:49883"/>
    </cofactor>
</comment>
<evidence type="ECO:0000256" key="1">
    <source>
        <dbReference type="ARBA" id="ARBA00001966"/>
    </source>
</evidence>
<dbReference type="SUPFAM" id="SSF102114">
    <property type="entry name" value="Radical SAM enzymes"/>
    <property type="match status" value="1"/>
</dbReference>
<dbReference type="InterPro" id="IPR007197">
    <property type="entry name" value="rSAM"/>
</dbReference>
<dbReference type="PROSITE" id="PS51918">
    <property type="entry name" value="RADICAL_SAM"/>
    <property type="match status" value="1"/>
</dbReference>
<dbReference type="EMBL" id="CP071868">
    <property type="protein sequence ID" value="QTE27914.1"/>
    <property type="molecule type" value="Genomic_DNA"/>
</dbReference>
<evidence type="ECO:0000256" key="4">
    <source>
        <dbReference type="ARBA" id="ARBA00022723"/>
    </source>
</evidence>
<keyword evidence="6" id="KW-0411">Iron-sulfur</keyword>
<dbReference type="GO" id="GO:0051539">
    <property type="term" value="F:4 iron, 4 sulfur cluster binding"/>
    <property type="evidence" value="ECO:0007669"/>
    <property type="project" value="UniProtKB-KW"/>
</dbReference>
<dbReference type="NCBIfam" id="TIGR04053">
    <property type="entry name" value="TIGR04053 family radical SAM/SPASM domain-containing protein"/>
    <property type="match status" value="1"/>
</dbReference>
<dbReference type="PANTHER" id="PTHR11228">
    <property type="entry name" value="RADICAL SAM DOMAIN PROTEIN"/>
    <property type="match status" value="1"/>
</dbReference>
<dbReference type="RefSeq" id="WP_227422135.1">
    <property type="nucleotide sequence ID" value="NZ_CP071868.1"/>
</dbReference>
<dbReference type="AlphaFoldDB" id="A0A8A4Z7W9"/>
<keyword evidence="5" id="KW-0408">Iron</keyword>
<dbReference type="Gene3D" id="3.20.20.70">
    <property type="entry name" value="Aldolase class I"/>
    <property type="match status" value="1"/>
</dbReference>
<evidence type="ECO:0000256" key="6">
    <source>
        <dbReference type="ARBA" id="ARBA00023014"/>
    </source>
</evidence>
<dbReference type="InterPro" id="IPR058240">
    <property type="entry name" value="rSAM_sf"/>
</dbReference>
<accession>A0A8A4Z7W9</accession>
<protein>
    <submittedName>
        <fullName evidence="9">TIGR04053 family radical SAM/SPASM domain-containing protein</fullName>
    </submittedName>
</protein>
<dbReference type="InterPro" id="IPR050377">
    <property type="entry name" value="Radical_SAM_PqqE_MftC-like"/>
</dbReference>
<dbReference type="CDD" id="cd21123">
    <property type="entry name" value="SPASM_MftC-like"/>
    <property type="match status" value="1"/>
</dbReference>
<name>A0A8A4Z7W9_9MICO</name>
<dbReference type="Proteomes" id="UP000663937">
    <property type="component" value="Chromosome"/>
</dbReference>
<organism evidence="9 10">
    <name type="scientific">Pengzhenrongella sicca</name>
    <dbReference type="NCBI Taxonomy" id="2819238"/>
    <lineage>
        <taxon>Bacteria</taxon>
        <taxon>Bacillati</taxon>
        <taxon>Actinomycetota</taxon>
        <taxon>Actinomycetes</taxon>
        <taxon>Micrococcales</taxon>
        <taxon>Pengzhenrongella</taxon>
    </lineage>
</organism>
<dbReference type="SMART" id="SM00729">
    <property type="entry name" value="Elp3"/>
    <property type="match status" value="1"/>
</dbReference>
<keyword evidence="10" id="KW-1185">Reference proteome</keyword>
<evidence type="ECO:0000313" key="10">
    <source>
        <dbReference type="Proteomes" id="UP000663937"/>
    </source>
</evidence>
<evidence type="ECO:0000259" key="8">
    <source>
        <dbReference type="PROSITE" id="PS51918"/>
    </source>
</evidence>
<dbReference type="GO" id="GO:0003824">
    <property type="term" value="F:catalytic activity"/>
    <property type="evidence" value="ECO:0007669"/>
    <property type="project" value="InterPro"/>
</dbReference>
<evidence type="ECO:0000256" key="2">
    <source>
        <dbReference type="ARBA" id="ARBA00022485"/>
    </source>
</evidence>
<dbReference type="InterPro" id="IPR006638">
    <property type="entry name" value="Elp3/MiaA/NifB-like_rSAM"/>
</dbReference>
<dbReference type="SFLD" id="SFLDS00029">
    <property type="entry name" value="Radical_SAM"/>
    <property type="match status" value="1"/>
</dbReference>
<reference evidence="9" key="1">
    <citation type="submission" date="2021-03" db="EMBL/GenBank/DDBJ databases">
        <title>Pengzhenrongella sicca gen. nov., sp. nov., a new member of suborder Micrococcineae isolated from High-Arctic tundra soil.</title>
        <authorList>
            <person name="Peng F."/>
        </authorList>
    </citation>
    <scope>NUCLEOTIDE SEQUENCE</scope>
    <source>
        <strain evidence="9">LRZ-2</strain>
    </source>
</reference>
<sequence length="395" mass="41618">MPARVHGETVPATTVPTGGHHGGGKGLDYAKRPMLVFWETTRACQLACKHCRASATAQALPGELSTAEGIELLDQVAGFGRPYPILVLTGGDCLLRPDLFDLVEHATGLGLPVALAPSVTPALTAEMIDKIVASGVKAVSISLDGALADTHEGVRGIVGHFASTVQAIRALSAAGLTVQVNTTVMRANVDELADIADLITRAGASIWEVFFLVQVGRGVATEAVSPDEHEEICHFLYDASQHGFIVRTVEAPFFRRVVARRTAGDPAPAGALYTRLTDRLTALMGAPVGRPRAQTAATRDGKGIVFVAYDGEVYPAGFLPQPLGNVRDVPIGELYRDDPLLRRIRAADFTGRCGRCEYADLCGGSRARAFAATGDALAEDPACPYQPTTPALASV</sequence>
<keyword evidence="2" id="KW-0004">4Fe-4S</keyword>
<evidence type="ECO:0000256" key="5">
    <source>
        <dbReference type="ARBA" id="ARBA00023004"/>
    </source>
</evidence>
<dbReference type="GO" id="GO:0046872">
    <property type="term" value="F:metal ion binding"/>
    <property type="evidence" value="ECO:0007669"/>
    <property type="project" value="UniProtKB-KW"/>
</dbReference>
<dbReference type="Pfam" id="PF04055">
    <property type="entry name" value="Radical_SAM"/>
    <property type="match status" value="1"/>
</dbReference>
<proteinExistence type="predicted"/>
<evidence type="ECO:0000256" key="7">
    <source>
        <dbReference type="SAM" id="MobiDB-lite"/>
    </source>
</evidence>
<dbReference type="KEGG" id="psic:J4E96_10865"/>
<evidence type="ECO:0000313" key="9">
    <source>
        <dbReference type="EMBL" id="QTE27914.1"/>
    </source>
</evidence>
<dbReference type="PIRSF" id="PIRSF037420">
    <property type="entry name" value="PQQ_syn_pqqE"/>
    <property type="match status" value="1"/>
</dbReference>
<keyword evidence="3" id="KW-0949">S-adenosyl-L-methionine</keyword>
<dbReference type="SFLD" id="SFLDG01386">
    <property type="entry name" value="main_SPASM_domain-containing"/>
    <property type="match status" value="1"/>
</dbReference>
<dbReference type="CDD" id="cd01335">
    <property type="entry name" value="Radical_SAM"/>
    <property type="match status" value="1"/>
</dbReference>
<gene>
    <name evidence="9" type="ORF">J4E96_10865</name>
</gene>
<dbReference type="SFLD" id="SFLDG01067">
    <property type="entry name" value="SPASM/twitch_domain_containing"/>
    <property type="match status" value="1"/>
</dbReference>
<keyword evidence="4" id="KW-0479">Metal-binding</keyword>
<dbReference type="PANTHER" id="PTHR11228:SF34">
    <property type="entry name" value="TUNGSTEN-CONTAINING ALDEHYDE FERREDOXIN OXIDOREDUCTASE COFACTOR MODIFYING PROTEIN"/>
    <property type="match status" value="1"/>
</dbReference>